<dbReference type="AlphaFoldDB" id="A0A7F5R4J6"/>
<feature type="compositionally biased region" description="Acidic residues" evidence="4">
    <location>
        <begin position="157"/>
        <end position="181"/>
    </location>
</feature>
<gene>
    <name evidence="6 7" type="primary">LOC108733992</name>
</gene>
<dbReference type="GO" id="GO:0005666">
    <property type="term" value="C:RNA polymerase III complex"/>
    <property type="evidence" value="ECO:0007669"/>
    <property type="project" value="TreeGrafter"/>
</dbReference>
<reference evidence="6 7" key="1">
    <citation type="submission" date="2025-04" db="UniProtKB">
        <authorList>
            <consortium name="RefSeq"/>
        </authorList>
    </citation>
    <scope>IDENTIFICATION</scope>
    <source>
        <tissue evidence="6 7">Entire body</tissue>
    </source>
</reference>
<sequence length="207" mass="23719">MSRGRGRGGKTSLTKEQLSVIGVTAGESLPVPITEPPVLFPPINRKPIPLSECIEADYLLILKQGFIDRMNMSGAYLKPSEPNLKQSEQAIDKLLAQIPNTKEKFNWNFYPHELRPKLVAKKRIKTVEKKVDITSRLNQLERIEENSEKLDEVNKEAEEENEDDKEEIIEEDEDEEMDEGTDYANNYFDNGEGYEDEDDNLDEGPIY</sequence>
<dbReference type="KEGG" id="apln:108733992"/>
<dbReference type="RefSeq" id="XP_025830803.1">
    <property type="nucleotide sequence ID" value="XM_025975018.1"/>
</dbReference>
<evidence type="ECO:0000313" key="5">
    <source>
        <dbReference type="Proteomes" id="UP000192223"/>
    </source>
</evidence>
<evidence type="ECO:0000313" key="7">
    <source>
        <dbReference type="RefSeq" id="XP_025830803.1"/>
    </source>
</evidence>
<evidence type="ECO:0000256" key="1">
    <source>
        <dbReference type="ARBA" id="ARBA00004123"/>
    </source>
</evidence>
<dbReference type="InterPro" id="IPR024661">
    <property type="entry name" value="RNA_pol_III_Rpc31"/>
</dbReference>
<dbReference type="Proteomes" id="UP000192223">
    <property type="component" value="Unplaced"/>
</dbReference>
<accession>A0A7F5R4J6</accession>
<dbReference type="RefSeq" id="XP_025830802.1">
    <property type="nucleotide sequence ID" value="XM_025975017.1"/>
</dbReference>
<evidence type="ECO:0000256" key="4">
    <source>
        <dbReference type="SAM" id="MobiDB-lite"/>
    </source>
</evidence>
<proteinExistence type="inferred from homology"/>
<dbReference type="PANTHER" id="PTHR15367:SF2">
    <property type="entry name" value="DNA-DIRECTED RNA POLYMERASE III SUBUNIT"/>
    <property type="match status" value="1"/>
</dbReference>
<dbReference type="GeneID" id="108733992"/>
<dbReference type="CTD" id="10622"/>
<dbReference type="PANTHER" id="PTHR15367">
    <property type="entry name" value="DNA-DIRECTED RNA POLYMERASE III"/>
    <property type="match status" value="1"/>
</dbReference>
<evidence type="ECO:0000256" key="2">
    <source>
        <dbReference type="ARBA" id="ARBA00008352"/>
    </source>
</evidence>
<protein>
    <submittedName>
        <fullName evidence="6 7">DNA-directed RNA polymerase III subunit RPC7-like</fullName>
    </submittedName>
</protein>
<evidence type="ECO:0000313" key="6">
    <source>
        <dbReference type="RefSeq" id="XP_025830802.1"/>
    </source>
</evidence>
<comment type="subcellular location">
    <subcellularLocation>
        <location evidence="1">Nucleus</location>
    </subcellularLocation>
</comment>
<dbReference type="GO" id="GO:0006383">
    <property type="term" value="P:transcription by RNA polymerase III"/>
    <property type="evidence" value="ECO:0007669"/>
    <property type="project" value="InterPro"/>
</dbReference>
<keyword evidence="5" id="KW-1185">Reference proteome</keyword>
<feature type="compositionally biased region" description="Acidic residues" evidence="4">
    <location>
        <begin position="192"/>
        <end position="207"/>
    </location>
</feature>
<comment type="similarity">
    <text evidence="2">Belongs to the eukaryotic RPC7 RNA polymerase subunit family.</text>
</comment>
<evidence type="ECO:0000256" key="3">
    <source>
        <dbReference type="ARBA" id="ARBA00023242"/>
    </source>
</evidence>
<feature type="region of interest" description="Disordered" evidence="4">
    <location>
        <begin position="148"/>
        <end position="207"/>
    </location>
</feature>
<dbReference type="Pfam" id="PF11705">
    <property type="entry name" value="RNA_pol_3_Rpc31"/>
    <property type="match status" value="1"/>
</dbReference>
<keyword evidence="3" id="KW-0539">Nucleus</keyword>
<name>A0A7F5R4J6_AGRPL</name>
<dbReference type="OrthoDB" id="5377312at2759"/>
<organism evidence="5 6">
    <name type="scientific">Agrilus planipennis</name>
    <name type="common">Emerald ash borer</name>
    <name type="synonym">Agrilus marcopoli</name>
    <dbReference type="NCBI Taxonomy" id="224129"/>
    <lineage>
        <taxon>Eukaryota</taxon>
        <taxon>Metazoa</taxon>
        <taxon>Ecdysozoa</taxon>
        <taxon>Arthropoda</taxon>
        <taxon>Hexapoda</taxon>
        <taxon>Insecta</taxon>
        <taxon>Pterygota</taxon>
        <taxon>Neoptera</taxon>
        <taxon>Endopterygota</taxon>
        <taxon>Coleoptera</taxon>
        <taxon>Polyphaga</taxon>
        <taxon>Elateriformia</taxon>
        <taxon>Buprestoidea</taxon>
        <taxon>Buprestidae</taxon>
        <taxon>Agrilinae</taxon>
        <taxon>Agrilus</taxon>
    </lineage>
</organism>